<dbReference type="AlphaFoldDB" id="A0A2T7BES0"/>
<dbReference type="Gene3D" id="3.90.640.10">
    <property type="entry name" value="Actin, Chain A, domain 4"/>
    <property type="match status" value="1"/>
</dbReference>
<dbReference type="RefSeq" id="WP_108686616.1">
    <property type="nucleotide sequence ID" value="NZ_QCYK01000002.1"/>
</dbReference>
<dbReference type="GO" id="GO:0005524">
    <property type="term" value="F:ATP binding"/>
    <property type="evidence" value="ECO:0007669"/>
    <property type="project" value="UniProtKB-KW"/>
</dbReference>
<dbReference type="Gene3D" id="3.30.420.40">
    <property type="match status" value="2"/>
</dbReference>
<keyword evidence="3 4" id="KW-0067">ATP-binding</keyword>
<accession>A0A2T7BES0</accession>
<dbReference type="InterPro" id="IPR043129">
    <property type="entry name" value="ATPase_NBD"/>
</dbReference>
<proteinExistence type="inferred from homology"/>
<dbReference type="EMBL" id="QCYK01000002">
    <property type="protein sequence ID" value="PUZ24775.1"/>
    <property type="molecule type" value="Genomic_DNA"/>
</dbReference>
<gene>
    <name evidence="5" type="ORF">DCC81_10590</name>
</gene>
<evidence type="ECO:0000256" key="2">
    <source>
        <dbReference type="ARBA" id="ARBA00022741"/>
    </source>
</evidence>
<comment type="similarity">
    <text evidence="1 4">Belongs to the heat shock protein 70 family.</text>
</comment>
<protein>
    <recommendedName>
        <fullName evidence="7">Heat-shock protein Hsp70</fullName>
    </recommendedName>
</protein>
<dbReference type="InterPro" id="IPR013126">
    <property type="entry name" value="Hsp_70_fam"/>
</dbReference>
<dbReference type="PRINTS" id="PR00301">
    <property type="entry name" value="HEATSHOCK70"/>
</dbReference>
<dbReference type="OrthoDB" id="9766019at2"/>
<sequence length="590" mass="63569">MQQSQSSGIMAIDFGNAFCRAAILQKNGPPVCVPTVMPSVVYIPERGPAVAGVAALAEAAQHPARTLSHIKRLLGADFKALGAEANWFTFPLKADAAGHANFLADDKLYHPAAIISLLFLRLREEMEAATGQPVTQAVIAVPALFDEAERRAIRQAGRLAGLEVVRLVNGPAVAALPYARSLPAGTRKQVAVYDLGAGSFEMVVLRLEHGQVKVLGSTGNLHLGGFNIDEQIVQHWAKQNGLDKQAIWSNKAVLQGLLQKAAAAKEYLSTNDIYSGQFENLPLQLSADELNNMVQPIIAQTLSHCADALQDAGLQPAGLDEVWLIGGTSQLPLVKAQVSSYFNHLVKDELHPDNATILGAALLGSLLESDTAHEAVQDVTPLSLGVETMGGVMDVLIARNARLPVTVGHQYTTQKDGQRSMKIAVYQGERDLVRDNRSLGCFTLHGIPCMPAGMPEVIVSFHLDQDGLLTVKATEQNTGVEQEVEIHPGYGLTAAEVADMVENSRLHAREDDVARMLVVAQSEAQQLIDAVRDFIDKHQDQLTASEQDALQSASDALERVSHTDNTSEINTHIHALSKVFKPFSRQVLLG</sequence>
<evidence type="ECO:0000313" key="5">
    <source>
        <dbReference type="EMBL" id="PUZ24775.1"/>
    </source>
</evidence>
<keyword evidence="6" id="KW-1185">Reference proteome</keyword>
<dbReference type="Pfam" id="PF00012">
    <property type="entry name" value="HSP70"/>
    <property type="match status" value="1"/>
</dbReference>
<dbReference type="PANTHER" id="PTHR19375">
    <property type="entry name" value="HEAT SHOCK PROTEIN 70KDA"/>
    <property type="match status" value="1"/>
</dbReference>
<name>A0A2T7BES0_9BACT</name>
<keyword evidence="2 4" id="KW-0547">Nucleotide-binding</keyword>
<dbReference type="SUPFAM" id="SSF100920">
    <property type="entry name" value="Heat shock protein 70kD (HSP70), peptide-binding domain"/>
    <property type="match status" value="1"/>
</dbReference>
<organism evidence="5 6">
    <name type="scientific">Chitinophaga parva</name>
    <dbReference type="NCBI Taxonomy" id="2169414"/>
    <lineage>
        <taxon>Bacteria</taxon>
        <taxon>Pseudomonadati</taxon>
        <taxon>Bacteroidota</taxon>
        <taxon>Chitinophagia</taxon>
        <taxon>Chitinophagales</taxon>
        <taxon>Chitinophagaceae</taxon>
        <taxon>Chitinophaga</taxon>
    </lineage>
</organism>
<reference evidence="5 6" key="1">
    <citation type="submission" date="2018-04" db="EMBL/GenBank/DDBJ databases">
        <title>Chitinophaga fuyangensis sp. nov., isolated from soil in a chemical factory.</title>
        <authorList>
            <person name="Chen K."/>
        </authorList>
    </citation>
    <scope>NUCLEOTIDE SEQUENCE [LARGE SCALE GENOMIC DNA]</scope>
    <source>
        <strain evidence="5 6">LY-1</strain>
    </source>
</reference>
<evidence type="ECO:0008006" key="7">
    <source>
        <dbReference type="Google" id="ProtNLM"/>
    </source>
</evidence>
<dbReference type="Proteomes" id="UP000244450">
    <property type="component" value="Unassembled WGS sequence"/>
</dbReference>
<dbReference type="GO" id="GO:0140662">
    <property type="term" value="F:ATP-dependent protein folding chaperone"/>
    <property type="evidence" value="ECO:0007669"/>
    <property type="project" value="InterPro"/>
</dbReference>
<dbReference type="InterPro" id="IPR029047">
    <property type="entry name" value="HSP70_peptide-bd_sf"/>
</dbReference>
<evidence type="ECO:0000313" key="6">
    <source>
        <dbReference type="Proteomes" id="UP000244450"/>
    </source>
</evidence>
<dbReference type="SUPFAM" id="SSF100934">
    <property type="entry name" value="Heat shock protein 70kD (HSP70), C-terminal subdomain"/>
    <property type="match status" value="1"/>
</dbReference>
<evidence type="ECO:0000256" key="4">
    <source>
        <dbReference type="RuleBase" id="RU003322"/>
    </source>
</evidence>
<dbReference type="SUPFAM" id="SSF53067">
    <property type="entry name" value="Actin-like ATPase domain"/>
    <property type="match status" value="2"/>
</dbReference>
<dbReference type="Gene3D" id="1.20.1270.10">
    <property type="match status" value="1"/>
</dbReference>
<dbReference type="Gene3D" id="2.60.34.10">
    <property type="entry name" value="Substrate Binding Domain Of DNAk, Chain A, domain 1"/>
    <property type="match status" value="1"/>
</dbReference>
<dbReference type="PROSITE" id="PS01036">
    <property type="entry name" value="HSP70_3"/>
    <property type="match status" value="1"/>
</dbReference>
<evidence type="ECO:0000256" key="3">
    <source>
        <dbReference type="ARBA" id="ARBA00022840"/>
    </source>
</evidence>
<evidence type="ECO:0000256" key="1">
    <source>
        <dbReference type="ARBA" id="ARBA00007381"/>
    </source>
</evidence>
<comment type="caution">
    <text evidence="5">The sequence shown here is derived from an EMBL/GenBank/DDBJ whole genome shotgun (WGS) entry which is preliminary data.</text>
</comment>
<dbReference type="InterPro" id="IPR018181">
    <property type="entry name" value="Heat_shock_70_CS"/>
</dbReference>
<dbReference type="InterPro" id="IPR029048">
    <property type="entry name" value="HSP70_C_sf"/>
</dbReference>